<evidence type="ECO:0000256" key="1">
    <source>
        <dbReference type="SAM" id="MobiDB-lite"/>
    </source>
</evidence>
<sequence>MMITDDLAVVETCALLLLLLDGRGYGGPNAVEIPEQQRQVSSRSRSAAEDDYGGPYRAEILAQQRMLLFDGRVTRRTQCDETWR</sequence>
<accession>A0A8X6L7A6</accession>
<dbReference type="AlphaFoldDB" id="A0A8X6L7A6"/>
<evidence type="ECO:0000313" key="4">
    <source>
        <dbReference type="Proteomes" id="UP000887116"/>
    </source>
</evidence>
<organism evidence="3 4">
    <name type="scientific">Trichonephila clavata</name>
    <name type="common">Joro spider</name>
    <name type="synonym">Nephila clavata</name>
    <dbReference type="NCBI Taxonomy" id="2740835"/>
    <lineage>
        <taxon>Eukaryota</taxon>
        <taxon>Metazoa</taxon>
        <taxon>Ecdysozoa</taxon>
        <taxon>Arthropoda</taxon>
        <taxon>Chelicerata</taxon>
        <taxon>Arachnida</taxon>
        <taxon>Araneae</taxon>
        <taxon>Araneomorphae</taxon>
        <taxon>Entelegynae</taxon>
        <taxon>Araneoidea</taxon>
        <taxon>Nephilidae</taxon>
        <taxon>Trichonephila</taxon>
    </lineage>
</organism>
<proteinExistence type="predicted"/>
<dbReference type="EMBL" id="BMAO01024843">
    <property type="protein sequence ID" value="GFQ98121.1"/>
    <property type="molecule type" value="Genomic_DNA"/>
</dbReference>
<evidence type="ECO:0000256" key="2">
    <source>
        <dbReference type="SAM" id="SignalP"/>
    </source>
</evidence>
<comment type="caution">
    <text evidence="3">The sequence shown here is derived from an EMBL/GenBank/DDBJ whole genome shotgun (WGS) entry which is preliminary data.</text>
</comment>
<protein>
    <recommendedName>
        <fullName evidence="5">Secreted protein</fullName>
    </recommendedName>
</protein>
<feature type="signal peptide" evidence="2">
    <location>
        <begin position="1"/>
        <end position="26"/>
    </location>
</feature>
<evidence type="ECO:0000313" key="3">
    <source>
        <dbReference type="EMBL" id="GFQ98121.1"/>
    </source>
</evidence>
<name>A0A8X6L7A6_TRICU</name>
<evidence type="ECO:0008006" key="5">
    <source>
        <dbReference type="Google" id="ProtNLM"/>
    </source>
</evidence>
<feature type="chain" id="PRO_5036448564" description="Secreted protein" evidence="2">
    <location>
        <begin position="27"/>
        <end position="84"/>
    </location>
</feature>
<keyword evidence="2" id="KW-0732">Signal</keyword>
<reference evidence="3" key="1">
    <citation type="submission" date="2020-07" db="EMBL/GenBank/DDBJ databases">
        <title>Multicomponent nature underlies the extraordinary mechanical properties of spider dragline silk.</title>
        <authorList>
            <person name="Kono N."/>
            <person name="Nakamura H."/>
            <person name="Mori M."/>
            <person name="Yoshida Y."/>
            <person name="Ohtoshi R."/>
            <person name="Malay A.D."/>
            <person name="Moran D.A.P."/>
            <person name="Tomita M."/>
            <person name="Numata K."/>
            <person name="Arakawa K."/>
        </authorList>
    </citation>
    <scope>NUCLEOTIDE SEQUENCE</scope>
</reference>
<feature type="compositionally biased region" description="Low complexity" evidence="1">
    <location>
        <begin position="36"/>
        <end position="45"/>
    </location>
</feature>
<dbReference type="Proteomes" id="UP000887116">
    <property type="component" value="Unassembled WGS sequence"/>
</dbReference>
<gene>
    <name evidence="3" type="ORF">TNCT_247101</name>
</gene>
<feature type="region of interest" description="Disordered" evidence="1">
    <location>
        <begin position="30"/>
        <end position="52"/>
    </location>
</feature>
<keyword evidence="4" id="KW-1185">Reference proteome</keyword>